<dbReference type="AlphaFoldDB" id="A0A101LWY7"/>
<proteinExistence type="predicted"/>
<sequence>MSFIHEGRDNLVFSRARLFLTQIVRQANLSIKLFLTQSGRVREEAVLPRYWSKDINLEMRKNKD</sequence>
<comment type="caution">
    <text evidence="1">The sequence shown here is derived from an EMBL/GenBank/DDBJ whole genome shotgun (WGS) entry which is preliminary data.</text>
</comment>
<name>A0A101LWY7_PICGL</name>
<geneLocation type="mitochondrion" evidence="1"/>
<reference evidence="1" key="1">
    <citation type="journal article" date="2015" name="Genome Biol. Evol.">
        <title>Organellar Genomes of White Spruce (Picea glauca): Assembly and Annotation.</title>
        <authorList>
            <person name="Jackman S.D."/>
            <person name="Warren R.L."/>
            <person name="Gibb E.A."/>
            <person name="Vandervalk B.P."/>
            <person name="Mohamadi H."/>
            <person name="Chu J."/>
            <person name="Raymond A."/>
            <person name="Pleasance S."/>
            <person name="Coope R."/>
            <person name="Wildung M.R."/>
            <person name="Ritland C.E."/>
            <person name="Bousquet J."/>
            <person name="Jones S.J."/>
            <person name="Bohlmann J."/>
            <person name="Birol I."/>
        </authorList>
    </citation>
    <scope>NUCLEOTIDE SEQUENCE [LARGE SCALE GENOMIC DNA]</scope>
    <source>
        <tissue evidence="1">Flushing bud</tissue>
    </source>
</reference>
<evidence type="ECO:0000313" key="1">
    <source>
        <dbReference type="EMBL" id="KUM46847.1"/>
    </source>
</evidence>
<accession>A0A101LWY7</accession>
<dbReference type="EMBL" id="LKAM01000009">
    <property type="protein sequence ID" value="KUM46847.1"/>
    <property type="molecule type" value="Genomic_DNA"/>
</dbReference>
<keyword evidence="1" id="KW-0496">Mitochondrion</keyword>
<gene>
    <name evidence="1" type="ORF">ABT39_MTgene6302</name>
</gene>
<protein>
    <submittedName>
        <fullName evidence="1">Uncharacterized protein</fullName>
    </submittedName>
</protein>
<organism evidence="1">
    <name type="scientific">Picea glauca</name>
    <name type="common">White spruce</name>
    <name type="synonym">Pinus glauca</name>
    <dbReference type="NCBI Taxonomy" id="3330"/>
    <lineage>
        <taxon>Eukaryota</taxon>
        <taxon>Viridiplantae</taxon>
        <taxon>Streptophyta</taxon>
        <taxon>Embryophyta</taxon>
        <taxon>Tracheophyta</taxon>
        <taxon>Spermatophyta</taxon>
        <taxon>Pinopsida</taxon>
        <taxon>Pinidae</taxon>
        <taxon>Conifers I</taxon>
        <taxon>Pinales</taxon>
        <taxon>Pinaceae</taxon>
        <taxon>Picea</taxon>
    </lineage>
</organism>